<evidence type="ECO:0000313" key="3">
    <source>
        <dbReference type="Proteomes" id="UP000031443"/>
    </source>
</evidence>
<keyword evidence="1" id="KW-0732">Signal</keyword>
<keyword evidence="3" id="KW-1185">Reference proteome</keyword>
<sequence>MIMCLGAWTVLRVTAVLVCIRKKKRSTCGTLETMGAAGSGVLPPLPAAPIGWEWQTAATGNCEQLYLRMLSDLIKVYCLCLLIRGLTYESMAFTKEEYIEAILHIRSSESPLKHVTSADCVHSTKASIECRSGALITRAGAIAMEPDQISTAVLTIVNTSSIIQQCVQYLQNRARKRRQRDYYTDEDMDTDVLRSTACGNWEIMVLLGQVHAVER</sequence>
<evidence type="ECO:0000256" key="1">
    <source>
        <dbReference type="SAM" id="SignalP"/>
    </source>
</evidence>
<feature type="chain" id="PRO_5012249202" evidence="1">
    <location>
        <begin position="16"/>
        <end position="215"/>
    </location>
</feature>
<accession>M7B6V0</accession>
<dbReference type="AlphaFoldDB" id="M7B6V0"/>
<organism evidence="2 3">
    <name type="scientific">Chelonia mydas</name>
    <name type="common">Green sea-turtle</name>
    <name type="synonym">Chelonia agassizi</name>
    <dbReference type="NCBI Taxonomy" id="8469"/>
    <lineage>
        <taxon>Eukaryota</taxon>
        <taxon>Metazoa</taxon>
        <taxon>Chordata</taxon>
        <taxon>Craniata</taxon>
        <taxon>Vertebrata</taxon>
        <taxon>Euteleostomi</taxon>
        <taxon>Archelosauria</taxon>
        <taxon>Testudinata</taxon>
        <taxon>Testudines</taxon>
        <taxon>Cryptodira</taxon>
        <taxon>Durocryptodira</taxon>
        <taxon>Americhelydia</taxon>
        <taxon>Chelonioidea</taxon>
        <taxon>Cheloniidae</taxon>
        <taxon>Chelonia</taxon>
    </lineage>
</organism>
<evidence type="ECO:0000313" key="2">
    <source>
        <dbReference type="EMBL" id="EMP32819.1"/>
    </source>
</evidence>
<gene>
    <name evidence="2" type="ORF">UY3_10029</name>
</gene>
<proteinExistence type="predicted"/>
<protein>
    <submittedName>
        <fullName evidence="2">Uncharacterized protein</fullName>
    </submittedName>
</protein>
<dbReference type="Proteomes" id="UP000031443">
    <property type="component" value="Unassembled WGS sequence"/>
</dbReference>
<dbReference type="EMBL" id="KB538685">
    <property type="protein sequence ID" value="EMP32819.1"/>
    <property type="molecule type" value="Genomic_DNA"/>
</dbReference>
<name>M7B6V0_CHEMY</name>
<reference evidence="3" key="1">
    <citation type="journal article" date="2013" name="Nat. Genet.">
        <title>The draft genomes of soft-shell turtle and green sea turtle yield insights into the development and evolution of the turtle-specific body plan.</title>
        <authorList>
            <person name="Wang Z."/>
            <person name="Pascual-Anaya J."/>
            <person name="Zadissa A."/>
            <person name="Li W."/>
            <person name="Niimura Y."/>
            <person name="Huang Z."/>
            <person name="Li C."/>
            <person name="White S."/>
            <person name="Xiong Z."/>
            <person name="Fang D."/>
            <person name="Wang B."/>
            <person name="Ming Y."/>
            <person name="Chen Y."/>
            <person name="Zheng Y."/>
            <person name="Kuraku S."/>
            <person name="Pignatelli M."/>
            <person name="Herrero J."/>
            <person name="Beal K."/>
            <person name="Nozawa M."/>
            <person name="Li Q."/>
            <person name="Wang J."/>
            <person name="Zhang H."/>
            <person name="Yu L."/>
            <person name="Shigenobu S."/>
            <person name="Wang J."/>
            <person name="Liu J."/>
            <person name="Flicek P."/>
            <person name="Searle S."/>
            <person name="Wang J."/>
            <person name="Kuratani S."/>
            <person name="Yin Y."/>
            <person name="Aken B."/>
            <person name="Zhang G."/>
            <person name="Irie N."/>
        </authorList>
    </citation>
    <scope>NUCLEOTIDE SEQUENCE [LARGE SCALE GENOMIC DNA]</scope>
</reference>
<feature type="signal peptide" evidence="1">
    <location>
        <begin position="1"/>
        <end position="15"/>
    </location>
</feature>